<reference evidence="2" key="3">
    <citation type="submission" date="2018-08" db="EMBL/GenBank/DDBJ databases">
        <authorList>
            <person name="Yang X."/>
            <person name="Zhou G."/>
        </authorList>
    </citation>
    <scope>NUCLEOTIDE SEQUENCE</scope>
    <source>
        <strain evidence="2">HZ7</strain>
    </source>
</reference>
<dbReference type="EMBL" id="MH720473">
    <property type="protein sequence ID" value="AZB50477.1"/>
    <property type="molecule type" value="Viral_cRNA"/>
</dbReference>
<dbReference type="Proteomes" id="UP000289491">
    <property type="component" value="Segment"/>
</dbReference>
<evidence type="ECO:0000313" key="1">
    <source>
        <dbReference type="EMBL" id="APR74650.1"/>
    </source>
</evidence>
<keyword evidence="3" id="KW-1185">Reference proteome</keyword>
<organism evidence="1">
    <name type="scientific">Rice stripe mosaic virus</name>
    <dbReference type="NCBI Taxonomy" id="1931356"/>
    <lineage>
        <taxon>Viruses</taxon>
        <taxon>Riboviria</taxon>
        <taxon>Orthornavirae</taxon>
        <taxon>Negarnaviricota</taxon>
        <taxon>Haploviricotina</taxon>
        <taxon>Monjiviricetes</taxon>
        <taxon>Mononegavirales</taxon>
        <taxon>Rhabdoviridae</taxon>
        <taxon>Betarhabdovirinae</taxon>
        <taxon>Betacytorhabdovirus</taxon>
        <taxon>Betacytorhabdovirus oryzae</taxon>
        <taxon>Cytorhabdovirus oryzae</taxon>
    </lineage>
</organism>
<evidence type="ECO:0000313" key="3">
    <source>
        <dbReference type="Proteomes" id="UP000289491"/>
    </source>
</evidence>
<dbReference type="GeneID" id="41700835"/>
<reference evidence="1" key="2">
    <citation type="submission" date="2018-05" db="EMBL/GenBank/DDBJ databases">
        <authorList>
            <person name="Lanie J.A."/>
            <person name="Ng W.-L."/>
            <person name="Kazmierczak K.M."/>
            <person name="Andrzejewski T.M."/>
            <person name="Davidsen T.M."/>
            <person name="Wayne K.J."/>
            <person name="Tettelin H."/>
            <person name="Glass J.I."/>
            <person name="Rusch D."/>
            <person name="Podicherti R."/>
            <person name="Tsui H.-C.T."/>
            <person name="Winkler M.E."/>
        </authorList>
    </citation>
    <scope>NUCLEOTIDE SEQUENCE</scope>
    <source>
        <strain evidence="1">GD-LD</strain>
    </source>
</reference>
<accession>A0A1P8D6S6</accession>
<dbReference type="RefSeq" id="YP_009553366.1">
    <property type="nucleotide sequence ID" value="NC_040786.1"/>
</dbReference>
<protein>
    <submittedName>
        <fullName evidence="1">Matrix protein</fullName>
    </submittedName>
</protein>
<name>A0A1P8D6S6_9RHAB</name>
<dbReference type="EMBL" id="KX525586">
    <property type="protein sequence ID" value="APR74650.1"/>
    <property type="molecule type" value="Viral_cRNA"/>
</dbReference>
<reference evidence="1" key="1">
    <citation type="journal article" date="2017" name="Front. Microbiol.">
        <title>Rice Stripe Mosaic Virus, a Novel Cytorhabdovirus Infecting Rice via Leafhopper Transmission.</title>
        <authorList>
            <person name="Yang X."/>
            <person name="Huang J."/>
            <person name="Liu C."/>
            <person name="Chen B."/>
            <person name="Zhang T."/>
            <person name="Zhou G."/>
        </authorList>
    </citation>
    <scope>NUCLEOTIDE SEQUENCE [LARGE SCALE GENOMIC DNA]</scope>
    <source>
        <strain evidence="1">GD-LD</strain>
    </source>
</reference>
<proteinExistence type="predicted"/>
<evidence type="ECO:0000313" key="2">
    <source>
        <dbReference type="EMBL" id="AZB50477.1"/>
    </source>
</evidence>
<dbReference type="KEGG" id="vg:41700835"/>
<sequence>MAVPWTEVKDSKYLATKMSVTLIMEMNEDTPLKYPSYNAFESIFKRLAEPECAAPQVAAWFTWFLREAKDIYYLEVSNKETAQYGPTKVYKLQCPAYLLSRVTGGSQLDYTSLIGSKVMTEKDRGIPVRTLYITGGGTSFRVINEETANQFIINDNAVRLPGECKVDGGSIIWS</sequence>